<proteinExistence type="predicted"/>
<organism evidence="2 3">
    <name type="scientific">Snodgrassella alvi</name>
    <dbReference type="NCBI Taxonomy" id="1196083"/>
    <lineage>
        <taxon>Bacteria</taxon>
        <taxon>Pseudomonadati</taxon>
        <taxon>Pseudomonadota</taxon>
        <taxon>Betaproteobacteria</taxon>
        <taxon>Neisseriales</taxon>
        <taxon>Neisseriaceae</taxon>
        <taxon>Snodgrassella</taxon>
    </lineage>
</organism>
<dbReference type="EMBL" id="MEIS01000122">
    <property type="protein sequence ID" value="PIT53573.1"/>
    <property type="molecule type" value="Genomic_DNA"/>
</dbReference>
<feature type="domain" description="3-beta hydroxysteroid dehydrogenase/isomerase" evidence="1">
    <location>
        <begin position="1"/>
        <end position="55"/>
    </location>
</feature>
<evidence type="ECO:0000313" key="3">
    <source>
        <dbReference type="Proteomes" id="UP000229434"/>
    </source>
</evidence>
<dbReference type="Gene3D" id="3.40.50.720">
    <property type="entry name" value="NAD(P)-binding Rossmann-like Domain"/>
    <property type="match status" value="1"/>
</dbReference>
<dbReference type="GO" id="GO:0016616">
    <property type="term" value="F:oxidoreductase activity, acting on the CH-OH group of donors, NAD or NADP as acceptor"/>
    <property type="evidence" value="ECO:0007669"/>
    <property type="project" value="InterPro"/>
</dbReference>
<accession>A0A2N9XVI3</accession>
<sequence length="63" mass="7002">MRPRALFGPYDRVILPRILTQLQDMRQQLCLPGGGKTQIDLTYVLNVVQAMMLATTTATLVLG</sequence>
<protein>
    <recommendedName>
        <fullName evidence="1">3-beta hydroxysteroid dehydrogenase/isomerase domain-containing protein</fullName>
    </recommendedName>
</protein>
<comment type="caution">
    <text evidence="2">The sequence shown here is derived from an EMBL/GenBank/DDBJ whole genome shotgun (WGS) entry which is preliminary data.</text>
</comment>
<dbReference type="InterPro" id="IPR036291">
    <property type="entry name" value="NAD(P)-bd_dom_sf"/>
</dbReference>
<evidence type="ECO:0000259" key="1">
    <source>
        <dbReference type="Pfam" id="PF01073"/>
    </source>
</evidence>
<dbReference type="GO" id="GO:0006694">
    <property type="term" value="P:steroid biosynthetic process"/>
    <property type="evidence" value="ECO:0007669"/>
    <property type="project" value="InterPro"/>
</dbReference>
<gene>
    <name evidence="2" type="ORF">BHC49_10425</name>
</gene>
<dbReference type="AlphaFoldDB" id="A0A2N9XVI3"/>
<reference evidence="2 3" key="1">
    <citation type="journal article" date="2017" name="MBio">
        <title>Type VI secretion-mediated competition in the bee gut microbiome.</title>
        <authorList>
            <person name="Steele M.I."/>
            <person name="Kwong W.K."/>
            <person name="Powell J.E."/>
            <person name="Whiteley M."/>
            <person name="Moran N.A."/>
        </authorList>
    </citation>
    <scope>NUCLEOTIDE SEQUENCE [LARGE SCALE GENOMIC DNA]</scope>
    <source>
        <strain evidence="2 3">Nev3CBA3</strain>
    </source>
</reference>
<dbReference type="Proteomes" id="UP000229434">
    <property type="component" value="Unassembled WGS sequence"/>
</dbReference>
<name>A0A2N9XVI3_9NEIS</name>
<dbReference type="InterPro" id="IPR002225">
    <property type="entry name" value="3Beta_OHSteriod_DH/Estase"/>
</dbReference>
<dbReference type="Pfam" id="PF01073">
    <property type="entry name" value="3Beta_HSD"/>
    <property type="match status" value="1"/>
</dbReference>
<evidence type="ECO:0000313" key="2">
    <source>
        <dbReference type="EMBL" id="PIT53573.1"/>
    </source>
</evidence>
<dbReference type="SUPFAM" id="SSF51735">
    <property type="entry name" value="NAD(P)-binding Rossmann-fold domains"/>
    <property type="match status" value="1"/>
</dbReference>